<accession>A0A396GQQ0</accession>
<reference evidence="1" key="1">
    <citation type="journal article" date="2018" name="Nat. Plants">
        <title>Whole-genome landscape of Medicago truncatula symbiotic genes.</title>
        <authorList>
            <person name="Pecrix Y."/>
            <person name="Gamas P."/>
            <person name="Carrere S."/>
        </authorList>
    </citation>
    <scope>NUCLEOTIDE SEQUENCE</scope>
    <source>
        <tissue evidence="1">Leaves</tissue>
    </source>
</reference>
<evidence type="ECO:0000313" key="1">
    <source>
        <dbReference type="EMBL" id="RHN41834.1"/>
    </source>
</evidence>
<name>A0A396GQQ0_MEDTR</name>
<dbReference type="Gramene" id="rna48196">
    <property type="protein sequence ID" value="RHN41834.1"/>
    <property type="gene ID" value="gene48196"/>
</dbReference>
<comment type="caution">
    <text evidence="1">The sequence shown here is derived from an EMBL/GenBank/DDBJ whole genome shotgun (WGS) entry which is preliminary data.</text>
</comment>
<dbReference type="EMBL" id="PSQE01000008">
    <property type="protein sequence ID" value="RHN41834.1"/>
    <property type="molecule type" value="Genomic_DNA"/>
</dbReference>
<protein>
    <submittedName>
        <fullName evidence="1">Uncharacterized protein</fullName>
    </submittedName>
</protein>
<sequence length="63" mass="7363">MFDPTSLVLLYDILSICLLFERFLTIASFSSTNERNVRRREDPEPWPEESISSGLCFLYCLKV</sequence>
<proteinExistence type="predicted"/>
<organism evidence="1">
    <name type="scientific">Medicago truncatula</name>
    <name type="common">Barrel medic</name>
    <name type="synonym">Medicago tribuloides</name>
    <dbReference type="NCBI Taxonomy" id="3880"/>
    <lineage>
        <taxon>Eukaryota</taxon>
        <taxon>Viridiplantae</taxon>
        <taxon>Streptophyta</taxon>
        <taxon>Embryophyta</taxon>
        <taxon>Tracheophyta</taxon>
        <taxon>Spermatophyta</taxon>
        <taxon>Magnoliopsida</taxon>
        <taxon>eudicotyledons</taxon>
        <taxon>Gunneridae</taxon>
        <taxon>Pentapetalae</taxon>
        <taxon>rosids</taxon>
        <taxon>fabids</taxon>
        <taxon>Fabales</taxon>
        <taxon>Fabaceae</taxon>
        <taxon>Papilionoideae</taxon>
        <taxon>50 kb inversion clade</taxon>
        <taxon>NPAAA clade</taxon>
        <taxon>Hologalegina</taxon>
        <taxon>IRL clade</taxon>
        <taxon>Trifolieae</taxon>
        <taxon>Medicago</taxon>
    </lineage>
</organism>
<dbReference type="Proteomes" id="UP000265566">
    <property type="component" value="Chromosome 8"/>
</dbReference>
<dbReference type="AlphaFoldDB" id="A0A396GQQ0"/>
<gene>
    <name evidence="1" type="ORF">MtrunA17_Chr8g0370271</name>
</gene>